<name>A0ABM9IEM9_9BACT</name>
<reference evidence="1" key="1">
    <citation type="submission" date="2023-03" db="EMBL/GenBank/DDBJ databases">
        <authorList>
            <person name="Cremers G."/>
            <person name="Picone N."/>
        </authorList>
    </citation>
    <scope>NUCLEOTIDE SEQUENCE</scope>
    <source>
        <strain evidence="1">Sample_alias</strain>
    </source>
</reference>
<accession>A0ABM9IEM9</accession>
<proteinExistence type="predicted"/>
<gene>
    <name evidence="1" type="ORF">MFUM_1819</name>
</gene>
<dbReference type="EMBL" id="OX458932">
    <property type="protein sequence ID" value="CAI9086143.1"/>
    <property type="molecule type" value="Genomic_DNA"/>
</dbReference>
<dbReference type="RefSeq" id="WP_009060934.1">
    <property type="nucleotide sequence ID" value="NZ_LXJS01000044.1"/>
</dbReference>
<keyword evidence="2" id="KW-1185">Reference proteome</keyword>
<evidence type="ECO:0000313" key="2">
    <source>
        <dbReference type="Proteomes" id="UP001161497"/>
    </source>
</evidence>
<protein>
    <submittedName>
        <fullName evidence="1">Uncharacterized protein</fullName>
    </submittedName>
</protein>
<sequence length="51" mass="6156">MKKREKKEKKILPKDPAVEEVGKLIKNSDVSRDEKFNKLVQHNLFLQRRHE</sequence>
<dbReference type="Proteomes" id="UP001161497">
    <property type="component" value="Chromosome"/>
</dbReference>
<organism evidence="1 2">
    <name type="scientific">Candidatus Methylacidiphilum fumarolicum</name>
    <dbReference type="NCBI Taxonomy" id="591154"/>
    <lineage>
        <taxon>Bacteria</taxon>
        <taxon>Pseudomonadati</taxon>
        <taxon>Verrucomicrobiota</taxon>
        <taxon>Methylacidiphilae</taxon>
        <taxon>Methylacidiphilales</taxon>
        <taxon>Methylacidiphilaceae</taxon>
        <taxon>Methylacidiphilum (ex Ratnadevi et al. 2023)</taxon>
    </lineage>
</organism>
<evidence type="ECO:0000313" key="1">
    <source>
        <dbReference type="EMBL" id="CAI9086143.1"/>
    </source>
</evidence>